<proteinExistence type="predicted"/>
<keyword evidence="4" id="KW-1185">Reference proteome</keyword>
<accession>A0A9W7LFG8</accession>
<evidence type="ECO:0000256" key="2">
    <source>
        <dbReference type="SAM" id="MobiDB-lite"/>
    </source>
</evidence>
<dbReference type="OrthoDB" id="200181at2759"/>
<feature type="compositionally biased region" description="Basic and acidic residues" evidence="2">
    <location>
        <begin position="263"/>
        <end position="273"/>
    </location>
</feature>
<dbReference type="Proteomes" id="UP001165065">
    <property type="component" value="Unassembled WGS sequence"/>
</dbReference>
<evidence type="ECO:0000313" key="3">
    <source>
        <dbReference type="EMBL" id="GMI48148.1"/>
    </source>
</evidence>
<comment type="caution">
    <text evidence="3">The sequence shown here is derived from an EMBL/GenBank/DDBJ whole genome shotgun (WGS) entry which is preliminary data.</text>
</comment>
<name>A0A9W7LFG8_9STRA</name>
<reference evidence="4" key="1">
    <citation type="journal article" date="2023" name="Commun. Biol.">
        <title>Genome analysis of Parmales, the sister group of diatoms, reveals the evolutionary specialization of diatoms from phago-mixotrophs to photoautotrophs.</title>
        <authorList>
            <person name="Ban H."/>
            <person name="Sato S."/>
            <person name="Yoshikawa S."/>
            <person name="Yamada K."/>
            <person name="Nakamura Y."/>
            <person name="Ichinomiya M."/>
            <person name="Sato N."/>
            <person name="Blanc-Mathieu R."/>
            <person name="Endo H."/>
            <person name="Kuwata A."/>
            <person name="Ogata H."/>
        </authorList>
    </citation>
    <scope>NUCLEOTIDE SEQUENCE [LARGE SCALE GENOMIC DNA]</scope>
</reference>
<protein>
    <submittedName>
        <fullName evidence="3">Uncharacterized protein</fullName>
    </submittedName>
</protein>
<feature type="coiled-coil region" evidence="1">
    <location>
        <begin position="60"/>
        <end position="102"/>
    </location>
</feature>
<feature type="region of interest" description="Disordered" evidence="2">
    <location>
        <begin position="773"/>
        <end position="809"/>
    </location>
</feature>
<feature type="region of interest" description="Disordered" evidence="2">
    <location>
        <begin position="228"/>
        <end position="287"/>
    </location>
</feature>
<evidence type="ECO:0000313" key="4">
    <source>
        <dbReference type="Proteomes" id="UP001165065"/>
    </source>
</evidence>
<dbReference type="AlphaFoldDB" id="A0A9W7LFG8"/>
<sequence length="911" mass="98572">MPVYDTEDDLDNIDVFELIRDLKRAEVTTLNIGNGLGSLNLSVFDGGLTRNVLAAALKLIAKQGLKLEEYEETIRAYKKNDIAAVNRRLHTAESQIKNLAHNIQGYVDPEDDIVARSPTSPARTVISDVSAQKPSVPSSGREKRASAIPANFMEQQSKRVALPLSPKVTTRALKTTLKPSDMSGAAAEVAMSFPDAFAASPAPDATASAVTTASSAPVETGARDTANVDASEGQQGGGALEAPSQSEGAADDSKTPVPSPPAAKDDSEGREASESSDAIGDVIQKRGTISSRRASSNIARRRFLKAKTAVAFGVRLSNLSRTSMLRARAPKEFSVLERVQRLEEKVVEMKKEAEAAKVEVDERMVELEESKMDDWISDAVKALASRMQKVETSALSAKSAEPAEQTIHVLKKMQLALSTHIEKTESLAEESFVNRLVSLQQRMVETASSYQNMASEISKIKVPDSDDDMRAFKILQYHTKVQGIRHRLTHLDAENLMETLLFNRMKQEREVMEKHGVSISENVTDAYVAIQDQVDVCVDLNRSLWDRLISVDKAAGNAWGIIGRNMTGQSGGIASPDERRLSFLSGDVSPTTVLSPALSPTNASPGSQPHFASLGEMMDLDAVHRILDEKLDERLERFALEENKASIMSNALKAIDEKLSATSKSIKELQGQNNDLKIQLDEKADDATVQMALRASRMAQASIEGKADAEALESMEAFLQKCRKEVVKLRSTQEAGIAGTRRILERKLKKVMKDTQELAENQAANQGAFIGTGQVTLSPRNGQVERGTRWKSDTSKFLPGSPAVSGEEGGVVTKGNFLVGLPGGVKGKMMAREDPPRVNDVEPASEVLGKIVVSSGLRGGVEDEDVTTRPTVPKPSALKPSPIKKQRGGGSFWGNMDVQVPKNVTGEAGPM</sequence>
<feature type="region of interest" description="Disordered" evidence="2">
    <location>
        <begin position="858"/>
        <end position="911"/>
    </location>
</feature>
<keyword evidence="1" id="KW-0175">Coiled coil</keyword>
<feature type="coiled-coil region" evidence="1">
    <location>
        <begin position="652"/>
        <end position="686"/>
    </location>
</feature>
<gene>
    <name evidence="3" type="ORF">TrCOL_g12092</name>
</gene>
<evidence type="ECO:0000256" key="1">
    <source>
        <dbReference type="SAM" id="Coils"/>
    </source>
</evidence>
<organism evidence="3 4">
    <name type="scientific">Triparma columacea</name>
    <dbReference type="NCBI Taxonomy" id="722753"/>
    <lineage>
        <taxon>Eukaryota</taxon>
        <taxon>Sar</taxon>
        <taxon>Stramenopiles</taxon>
        <taxon>Ochrophyta</taxon>
        <taxon>Bolidophyceae</taxon>
        <taxon>Parmales</taxon>
        <taxon>Triparmaceae</taxon>
        <taxon>Triparma</taxon>
    </lineage>
</organism>
<dbReference type="EMBL" id="BRYA01000376">
    <property type="protein sequence ID" value="GMI48148.1"/>
    <property type="molecule type" value="Genomic_DNA"/>
</dbReference>
<feature type="coiled-coil region" evidence="1">
    <location>
        <begin position="336"/>
        <end position="370"/>
    </location>
</feature>